<dbReference type="GO" id="GO:0055088">
    <property type="term" value="P:lipid homeostasis"/>
    <property type="evidence" value="ECO:0007669"/>
    <property type="project" value="TreeGrafter"/>
</dbReference>
<sequence>MESRRGNQMTEEESAARRIQRLSSHISPALTAPSSSQAPLVQTEVCSSRTKKVDVNSQALSVYMRGKHMDVQEKVYEFYNSRPDLQTPIEISKDDHRELCMRQLLGLVREAGVRPFRYVADDPEKYFAIMEAVGSVDMSLGIKLGVQYSLWGGSVINLGTKKHRDKYFDGIDNLDYTGCFAMTELHHGSNVQGLQTTATFDPITDEFVIDTPNDGAIKWWIGNAAVHGKFATVFARLILPFD</sequence>
<name>A0A8S9LU47_BRACR</name>
<dbReference type="AlphaFoldDB" id="A0A8S9LU47"/>
<dbReference type="PANTHER" id="PTHR10909">
    <property type="entry name" value="ELECTRON TRANSPORT OXIDOREDUCTASE"/>
    <property type="match status" value="1"/>
</dbReference>
<proteinExistence type="predicted"/>
<accession>A0A8S9LU47</accession>
<evidence type="ECO:0008006" key="2">
    <source>
        <dbReference type="Google" id="ProtNLM"/>
    </source>
</evidence>
<dbReference type="GO" id="GO:0033540">
    <property type="term" value="P:fatty acid beta-oxidation using acyl-CoA oxidase"/>
    <property type="evidence" value="ECO:0007669"/>
    <property type="project" value="TreeGrafter"/>
</dbReference>
<dbReference type="SUPFAM" id="SSF56645">
    <property type="entry name" value="Acyl-CoA dehydrogenase NM domain-like"/>
    <property type="match status" value="1"/>
</dbReference>
<reference evidence="1" key="1">
    <citation type="submission" date="2019-12" db="EMBL/GenBank/DDBJ databases">
        <title>Genome sequencing and annotation of Brassica cretica.</title>
        <authorList>
            <person name="Studholme D.J."/>
            <person name="Sarris P.F."/>
        </authorList>
    </citation>
    <scope>NUCLEOTIDE SEQUENCE</scope>
    <source>
        <strain evidence="1">PFS-102/07</strain>
        <tissue evidence="1">Leaf</tissue>
    </source>
</reference>
<organism evidence="1">
    <name type="scientific">Brassica cretica</name>
    <name type="common">Mustard</name>
    <dbReference type="NCBI Taxonomy" id="69181"/>
    <lineage>
        <taxon>Eukaryota</taxon>
        <taxon>Viridiplantae</taxon>
        <taxon>Streptophyta</taxon>
        <taxon>Embryophyta</taxon>
        <taxon>Tracheophyta</taxon>
        <taxon>Spermatophyta</taxon>
        <taxon>Magnoliopsida</taxon>
        <taxon>eudicotyledons</taxon>
        <taxon>Gunneridae</taxon>
        <taxon>Pentapetalae</taxon>
        <taxon>rosids</taxon>
        <taxon>malvids</taxon>
        <taxon>Brassicales</taxon>
        <taxon>Brassicaceae</taxon>
        <taxon>Brassiceae</taxon>
        <taxon>Brassica</taxon>
    </lineage>
</organism>
<comment type="caution">
    <text evidence="1">The sequence shown here is derived from an EMBL/GenBank/DDBJ whole genome shotgun (WGS) entry which is preliminary data.</text>
</comment>
<evidence type="ECO:0000313" key="1">
    <source>
        <dbReference type="EMBL" id="KAF2610975.1"/>
    </source>
</evidence>
<dbReference type="GO" id="GO:0071949">
    <property type="term" value="F:FAD binding"/>
    <property type="evidence" value="ECO:0007669"/>
    <property type="project" value="InterPro"/>
</dbReference>
<dbReference type="Gene3D" id="2.40.110.10">
    <property type="entry name" value="Butyryl-CoA Dehydrogenase, subunit A, domain 2"/>
    <property type="match status" value="1"/>
</dbReference>
<protein>
    <recommendedName>
        <fullName evidence="2">Acyl-coenzyme A oxidase N-terminal domain-containing protein</fullName>
    </recommendedName>
</protein>
<dbReference type="GO" id="GO:0005777">
    <property type="term" value="C:peroxisome"/>
    <property type="evidence" value="ECO:0007669"/>
    <property type="project" value="InterPro"/>
</dbReference>
<dbReference type="InterPro" id="IPR012258">
    <property type="entry name" value="Acyl-CoA_oxidase"/>
</dbReference>
<dbReference type="GO" id="GO:0003997">
    <property type="term" value="F:acyl-CoA oxidase activity"/>
    <property type="evidence" value="ECO:0007669"/>
    <property type="project" value="InterPro"/>
</dbReference>
<dbReference type="PANTHER" id="PTHR10909:SF378">
    <property type="entry name" value="ACYL-COENZYME A OXIDASE"/>
    <property type="match status" value="1"/>
</dbReference>
<dbReference type="InterPro" id="IPR046373">
    <property type="entry name" value="Acyl-CoA_Oxase/DH_mid-dom_sf"/>
</dbReference>
<dbReference type="GO" id="GO:0005504">
    <property type="term" value="F:fatty acid binding"/>
    <property type="evidence" value="ECO:0007669"/>
    <property type="project" value="TreeGrafter"/>
</dbReference>
<gene>
    <name evidence="1" type="ORF">F2Q70_00010783</name>
</gene>
<dbReference type="InterPro" id="IPR009100">
    <property type="entry name" value="AcylCoA_DH/oxidase_NM_dom_sf"/>
</dbReference>
<dbReference type="EMBL" id="QGKY02000089">
    <property type="protein sequence ID" value="KAF2610975.1"/>
    <property type="molecule type" value="Genomic_DNA"/>
</dbReference>